<dbReference type="PANTHER" id="PTHR43394:SF1">
    <property type="entry name" value="ATP-BINDING CASSETTE SUB-FAMILY B MEMBER 10, MITOCHONDRIAL"/>
    <property type="match status" value="1"/>
</dbReference>
<dbReference type="PANTHER" id="PTHR43394">
    <property type="entry name" value="ATP-DEPENDENT PERMEASE MDL1, MITOCHONDRIAL"/>
    <property type="match status" value="1"/>
</dbReference>
<sequence length="784" mass="85612">MSSEVVSLTQDAKKEEKWTERRASEHLVSLWRTRCVLKDLQEKAALTALEEPESRKPTPEIPRPKLSVLLRVAFGKDLSILAGLIMVAVCQVLCVFVSLVSLSLYLDDLSTPTYEGKAAKLNESYIIGIFVSGFLYSVLLFAKTLLVDLGGDRLSARLRETTMHCVGMRPITWFDMRASPSIIDCLGTHINVVVDSFYKSLMYCLSSCANVVCGFIGMATFVPSILGVSLALMPLMAAGFYVYMLARAPLMAECEKQQRLAGAQASQFVTSIRPIRATGTDLAAIATFKSTIQNISFQFTKVAVADATFNMLTVLLSVSCVSILLYHQGTLVEDRNLTTGGVICCLAFTVYTLVYLSELVTHAFKLAPGFKAWAPVADVLNLNAVYIPEVSPAALTKIGTIVKRDDDVDYLYEGIPANFETAGKGAICFQKVSFMYPSRAGYPVLRSFLMDIPPGKVVGLMGQRGGGKCLRYAGGRAYGPVWWWEVLAHAGGRAYGPAWWCACATQVVGLMGQRGGGKSTLASLLLRHYTPDTGSITIDGVDIQDYDLSYTRQVGYINSEPMMFNGTVKENIAYGLVLGPKGGDDITDGEIIQAAKFADAHRFIMKLPQSYDTEIGESASVRLSAAQCQRLAIARLFARNPSVCVLDDPLANMDEHAIKPIRTALRRLMQFPVRRTGIVISHQAKDFEFVDVVASLEGGILMEYGTPEELYRREGSAYSHLLGKLGMYKKSEVVPIMSGTSTPKAGGTATPSTVEPLFEVNEQSIFKHPVAGGRLNQVHPTHMI</sequence>
<evidence type="ECO:0000259" key="10">
    <source>
        <dbReference type="PROSITE" id="PS50929"/>
    </source>
</evidence>
<dbReference type="InterPro" id="IPR036640">
    <property type="entry name" value="ABC1_TM_sf"/>
</dbReference>
<gene>
    <name evidence="11" type="ORF">CYMTET_52222</name>
</gene>
<evidence type="ECO:0000256" key="3">
    <source>
        <dbReference type="ARBA" id="ARBA00022741"/>
    </source>
</evidence>
<dbReference type="InterPro" id="IPR011527">
    <property type="entry name" value="ABC1_TM_dom"/>
</dbReference>
<dbReference type="InterPro" id="IPR003439">
    <property type="entry name" value="ABC_transporter-like_ATP-bd"/>
</dbReference>
<keyword evidence="3" id="KW-0547">Nucleotide-binding</keyword>
<comment type="subcellular location">
    <subcellularLocation>
        <location evidence="1">Membrane</location>
        <topology evidence="1">Multi-pass membrane protein</topology>
    </subcellularLocation>
</comment>
<feature type="domain" description="ABC transmembrane type-1" evidence="10">
    <location>
        <begin position="82"/>
        <end position="343"/>
    </location>
</feature>
<feature type="transmembrane region" description="Helical" evidence="8">
    <location>
        <begin position="337"/>
        <end position="356"/>
    </location>
</feature>
<dbReference type="Proteomes" id="UP001190700">
    <property type="component" value="Unassembled WGS sequence"/>
</dbReference>
<dbReference type="GO" id="GO:0015421">
    <property type="term" value="F:ABC-type oligopeptide transporter activity"/>
    <property type="evidence" value="ECO:0007669"/>
    <property type="project" value="TreeGrafter"/>
</dbReference>
<keyword evidence="12" id="KW-1185">Reference proteome</keyword>
<keyword evidence="4" id="KW-0067">ATP-binding</keyword>
<evidence type="ECO:0000313" key="12">
    <source>
        <dbReference type="Proteomes" id="UP001190700"/>
    </source>
</evidence>
<dbReference type="InterPro" id="IPR003593">
    <property type="entry name" value="AAA+_ATPase"/>
</dbReference>
<keyword evidence="6 8" id="KW-0472">Membrane</keyword>
<dbReference type="GO" id="GO:0016887">
    <property type="term" value="F:ATP hydrolysis activity"/>
    <property type="evidence" value="ECO:0007669"/>
    <property type="project" value="InterPro"/>
</dbReference>
<keyword evidence="5 8" id="KW-1133">Transmembrane helix</keyword>
<feature type="transmembrane region" description="Helical" evidence="8">
    <location>
        <begin position="80"/>
        <end position="105"/>
    </location>
</feature>
<feature type="transmembrane region" description="Helical" evidence="8">
    <location>
        <begin position="125"/>
        <end position="149"/>
    </location>
</feature>
<dbReference type="SMART" id="SM00382">
    <property type="entry name" value="AAA"/>
    <property type="match status" value="1"/>
</dbReference>
<evidence type="ECO:0000256" key="7">
    <source>
        <dbReference type="SAM" id="MobiDB-lite"/>
    </source>
</evidence>
<dbReference type="PROSITE" id="PS50893">
    <property type="entry name" value="ABC_TRANSPORTER_2"/>
    <property type="match status" value="1"/>
</dbReference>
<proteinExistence type="predicted"/>
<feature type="compositionally biased region" description="Polar residues" evidence="7">
    <location>
        <begin position="1"/>
        <end position="10"/>
    </location>
</feature>
<dbReference type="InterPro" id="IPR039421">
    <property type="entry name" value="Type_1_exporter"/>
</dbReference>
<dbReference type="SUPFAM" id="SSF90123">
    <property type="entry name" value="ABC transporter transmembrane region"/>
    <property type="match status" value="1"/>
</dbReference>
<feature type="domain" description="ABC transporter" evidence="9">
    <location>
        <begin position="427"/>
        <end position="723"/>
    </location>
</feature>
<evidence type="ECO:0000256" key="2">
    <source>
        <dbReference type="ARBA" id="ARBA00022692"/>
    </source>
</evidence>
<dbReference type="GO" id="GO:0016020">
    <property type="term" value="C:membrane"/>
    <property type="evidence" value="ECO:0007669"/>
    <property type="project" value="UniProtKB-SubCell"/>
</dbReference>
<organism evidence="11 12">
    <name type="scientific">Cymbomonas tetramitiformis</name>
    <dbReference type="NCBI Taxonomy" id="36881"/>
    <lineage>
        <taxon>Eukaryota</taxon>
        <taxon>Viridiplantae</taxon>
        <taxon>Chlorophyta</taxon>
        <taxon>Pyramimonadophyceae</taxon>
        <taxon>Pyramimonadales</taxon>
        <taxon>Pyramimonadaceae</taxon>
        <taxon>Cymbomonas</taxon>
    </lineage>
</organism>
<dbReference type="SUPFAM" id="SSF52540">
    <property type="entry name" value="P-loop containing nucleoside triphosphate hydrolases"/>
    <property type="match status" value="2"/>
</dbReference>
<evidence type="ECO:0000313" key="11">
    <source>
        <dbReference type="EMBL" id="KAK3237720.1"/>
    </source>
</evidence>
<evidence type="ECO:0000256" key="4">
    <source>
        <dbReference type="ARBA" id="ARBA00022840"/>
    </source>
</evidence>
<evidence type="ECO:0000256" key="6">
    <source>
        <dbReference type="ARBA" id="ARBA00023136"/>
    </source>
</evidence>
<dbReference type="InterPro" id="IPR027417">
    <property type="entry name" value="P-loop_NTPase"/>
</dbReference>
<evidence type="ECO:0008006" key="13">
    <source>
        <dbReference type="Google" id="ProtNLM"/>
    </source>
</evidence>
<feature type="region of interest" description="Disordered" evidence="7">
    <location>
        <begin position="1"/>
        <end position="22"/>
    </location>
</feature>
<dbReference type="Gene3D" id="1.20.1560.10">
    <property type="entry name" value="ABC transporter type 1, transmembrane domain"/>
    <property type="match status" value="1"/>
</dbReference>
<dbReference type="AlphaFoldDB" id="A0AAE0BKM1"/>
<name>A0AAE0BKM1_9CHLO</name>
<dbReference type="Pfam" id="PF00005">
    <property type="entry name" value="ABC_tran"/>
    <property type="match status" value="1"/>
</dbReference>
<evidence type="ECO:0000256" key="1">
    <source>
        <dbReference type="ARBA" id="ARBA00004141"/>
    </source>
</evidence>
<feature type="compositionally biased region" description="Basic and acidic residues" evidence="7">
    <location>
        <begin position="11"/>
        <end position="22"/>
    </location>
</feature>
<keyword evidence="2 8" id="KW-0812">Transmembrane</keyword>
<accession>A0AAE0BKM1</accession>
<comment type="caution">
    <text evidence="11">The sequence shown here is derived from an EMBL/GenBank/DDBJ whole genome shotgun (WGS) entry which is preliminary data.</text>
</comment>
<protein>
    <recommendedName>
        <fullName evidence="13">ABC transporter</fullName>
    </recommendedName>
</protein>
<evidence type="ECO:0000259" key="9">
    <source>
        <dbReference type="PROSITE" id="PS50893"/>
    </source>
</evidence>
<dbReference type="GO" id="GO:0005524">
    <property type="term" value="F:ATP binding"/>
    <property type="evidence" value="ECO:0007669"/>
    <property type="project" value="UniProtKB-KW"/>
</dbReference>
<reference evidence="11 12" key="1">
    <citation type="journal article" date="2015" name="Genome Biol. Evol.">
        <title>Comparative Genomics of a Bacterivorous Green Alga Reveals Evolutionary Causalities and Consequences of Phago-Mixotrophic Mode of Nutrition.</title>
        <authorList>
            <person name="Burns J.A."/>
            <person name="Paasch A."/>
            <person name="Narechania A."/>
            <person name="Kim E."/>
        </authorList>
    </citation>
    <scope>NUCLEOTIDE SEQUENCE [LARGE SCALE GENOMIC DNA]</scope>
    <source>
        <strain evidence="11 12">PLY_AMNH</strain>
    </source>
</reference>
<dbReference type="EMBL" id="LGRX02034473">
    <property type="protein sequence ID" value="KAK3237720.1"/>
    <property type="molecule type" value="Genomic_DNA"/>
</dbReference>
<dbReference type="Pfam" id="PF00664">
    <property type="entry name" value="ABC_membrane"/>
    <property type="match status" value="1"/>
</dbReference>
<feature type="transmembrane region" description="Helical" evidence="8">
    <location>
        <begin position="302"/>
        <end position="325"/>
    </location>
</feature>
<dbReference type="Gene3D" id="3.40.50.300">
    <property type="entry name" value="P-loop containing nucleotide triphosphate hydrolases"/>
    <property type="match status" value="2"/>
</dbReference>
<dbReference type="PROSITE" id="PS50929">
    <property type="entry name" value="ABC_TM1F"/>
    <property type="match status" value="1"/>
</dbReference>
<evidence type="ECO:0000256" key="5">
    <source>
        <dbReference type="ARBA" id="ARBA00022989"/>
    </source>
</evidence>
<evidence type="ECO:0000256" key="8">
    <source>
        <dbReference type="SAM" id="Phobius"/>
    </source>
</evidence>